<feature type="chain" id="PRO_5002317473" evidence="2">
    <location>
        <begin position="19"/>
        <end position="126"/>
    </location>
</feature>
<dbReference type="EMBL" id="KN880456">
    <property type="protein sequence ID" value="KIY71256.1"/>
    <property type="molecule type" value="Genomic_DNA"/>
</dbReference>
<feature type="signal peptide" evidence="2">
    <location>
        <begin position="1"/>
        <end position="18"/>
    </location>
</feature>
<sequence>MQLQSYPLILSVLVAVSALPLSVDSSSKTQLGSKGSSKWSSTEETIDLKRRHHHGHDRGGHHGISGIIDSVFDGIGDVRDKRELGVEKHHRQGDDDDDDDSRRHGHHRGVSRIIDSVFEGIDDIRN</sequence>
<evidence type="ECO:0000256" key="1">
    <source>
        <dbReference type="SAM" id="MobiDB-lite"/>
    </source>
</evidence>
<organism evidence="3 4">
    <name type="scientific">Cylindrobasidium torrendii FP15055 ss-10</name>
    <dbReference type="NCBI Taxonomy" id="1314674"/>
    <lineage>
        <taxon>Eukaryota</taxon>
        <taxon>Fungi</taxon>
        <taxon>Dikarya</taxon>
        <taxon>Basidiomycota</taxon>
        <taxon>Agaricomycotina</taxon>
        <taxon>Agaricomycetes</taxon>
        <taxon>Agaricomycetidae</taxon>
        <taxon>Agaricales</taxon>
        <taxon>Marasmiineae</taxon>
        <taxon>Physalacriaceae</taxon>
        <taxon>Cylindrobasidium</taxon>
    </lineage>
</organism>
<reference evidence="3 4" key="1">
    <citation type="journal article" date="2015" name="Fungal Genet. Biol.">
        <title>Evolution of novel wood decay mechanisms in Agaricales revealed by the genome sequences of Fistulina hepatica and Cylindrobasidium torrendii.</title>
        <authorList>
            <person name="Floudas D."/>
            <person name="Held B.W."/>
            <person name="Riley R."/>
            <person name="Nagy L.G."/>
            <person name="Koehler G."/>
            <person name="Ransdell A.S."/>
            <person name="Younus H."/>
            <person name="Chow J."/>
            <person name="Chiniquy J."/>
            <person name="Lipzen A."/>
            <person name="Tritt A."/>
            <person name="Sun H."/>
            <person name="Haridas S."/>
            <person name="LaButti K."/>
            <person name="Ohm R.A."/>
            <person name="Kues U."/>
            <person name="Blanchette R.A."/>
            <person name="Grigoriev I.V."/>
            <person name="Minto R.E."/>
            <person name="Hibbett D.S."/>
        </authorList>
    </citation>
    <scope>NUCLEOTIDE SEQUENCE [LARGE SCALE GENOMIC DNA]</scope>
    <source>
        <strain evidence="3 4">FP15055 ss-10</strain>
    </source>
</reference>
<feature type="region of interest" description="Disordered" evidence="1">
    <location>
        <begin position="82"/>
        <end position="111"/>
    </location>
</feature>
<protein>
    <submittedName>
        <fullName evidence="3">Uncharacterized protein</fullName>
    </submittedName>
</protein>
<proteinExistence type="predicted"/>
<name>A0A0D7BNV7_9AGAR</name>
<keyword evidence="4" id="KW-1185">Reference proteome</keyword>
<feature type="compositionally biased region" description="Polar residues" evidence="1">
    <location>
        <begin position="28"/>
        <end position="43"/>
    </location>
</feature>
<dbReference type="Proteomes" id="UP000054007">
    <property type="component" value="Unassembled WGS sequence"/>
</dbReference>
<evidence type="ECO:0000313" key="4">
    <source>
        <dbReference type="Proteomes" id="UP000054007"/>
    </source>
</evidence>
<evidence type="ECO:0000313" key="3">
    <source>
        <dbReference type="EMBL" id="KIY71256.1"/>
    </source>
</evidence>
<dbReference type="AlphaFoldDB" id="A0A0D7BNV7"/>
<feature type="compositionally biased region" description="Basic residues" evidence="1">
    <location>
        <begin position="49"/>
        <end position="61"/>
    </location>
</feature>
<accession>A0A0D7BNV7</accession>
<feature type="region of interest" description="Disordered" evidence="1">
    <location>
        <begin position="24"/>
        <end position="65"/>
    </location>
</feature>
<keyword evidence="2" id="KW-0732">Signal</keyword>
<evidence type="ECO:0000256" key="2">
    <source>
        <dbReference type="SAM" id="SignalP"/>
    </source>
</evidence>
<gene>
    <name evidence="3" type="ORF">CYLTODRAFT_450905</name>
</gene>